<protein>
    <recommendedName>
        <fullName evidence="3">MBL fold metallo-hydrolase</fullName>
    </recommendedName>
</protein>
<evidence type="ECO:0000313" key="2">
    <source>
        <dbReference type="Proteomes" id="UP001163336"/>
    </source>
</evidence>
<dbReference type="InterPro" id="IPR036866">
    <property type="entry name" value="RibonucZ/Hydroxyglut_hydro"/>
</dbReference>
<dbReference type="Gene3D" id="3.60.15.10">
    <property type="entry name" value="Ribonuclease Z/Hydroxyacylglutathione hydrolase-like"/>
    <property type="match status" value="1"/>
</dbReference>
<keyword evidence="2" id="KW-1185">Reference proteome</keyword>
<sequence>MPAMSRATFTFLNHACFMVRTDGALLVSDPWLEGAVLNDAWSLVDGATSHAALLDILNSAGVPVYIWCSRAQPDHFSLPFLRRLRAEFRGIATFLYRPGRDMRIGEELRRQRLPVAECPDGLTVALAGDLRLTALANGDGDSACLISCGGRTILNLGDRALATDAACHAAAPRIGRAASRIDLLLTGFGSMGWCGNPEQFAVREAAARAAVERLALQVERFRPRLVVPVASFARFARADNVWLNGGRLSPPELIELSRLDNVRGVIRFLTPGSSIDLQRDTPGTLGAAHERALEHWAGCWRKRPPPLPRPPQASLGELKAAFARYRERIKAAMHVLPRLLETIGPLRPLLVHLPDLRQTVELSYRHGFRVRPRIDGEPQAAHVAMFSGTALQLLRSEDGFDTVYAGGCFWTLRRSGLSTFGRFFLPQRMRRRGADRHRPLKMGGYLWRALVGRMARQLQAALR</sequence>
<gene>
    <name evidence="1" type="ORF">MasN3_12650</name>
</gene>
<accession>A0ABM8C3K0</accession>
<reference evidence="1" key="1">
    <citation type="submission" date="2022-11" db="EMBL/GenBank/DDBJ databases">
        <title>Isolation and characterization of PLA-degrading bacterium Massilia sp. from Antarctic soil.</title>
        <authorList>
            <person name="Sato K."/>
            <person name="Gomez-Fuentes C."/>
            <person name="Ahmad S.A."/>
            <person name="Zulkharnain A."/>
        </authorList>
    </citation>
    <scope>NUCLEOTIDE SEQUENCE</scope>
    <source>
        <strain evidence="1">N-3</strain>
    </source>
</reference>
<name>A0ABM8C3K0_9BURK</name>
<evidence type="ECO:0008006" key="3">
    <source>
        <dbReference type="Google" id="ProtNLM"/>
    </source>
</evidence>
<proteinExistence type="predicted"/>
<dbReference type="Proteomes" id="UP001163336">
    <property type="component" value="Chromosome"/>
</dbReference>
<dbReference type="SUPFAM" id="SSF56281">
    <property type="entry name" value="Metallo-hydrolase/oxidoreductase"/>
    <property type="match status" value="1"/>
</dbReference>
<evidence type="ECO:0000313" key="1">
    <source>
        <dbReference type="EMBL" id="BDT57771.1"/>
    </source>
</evidence>
<dbReference type="EMBL" id="AP026966">
    <property type="protein sequence ID" value="BDT57771.1"/>
    <property type="molecule type" value="Genomic_DNA"/>
</dbReference>
<organism evidence="1 2">
    <name type="scientific">Massilia varians</name>
    <dbReference type="NCBI Taxonomy" id="457921"/>
    <lineage>
        <taxon>Bacteria</taxon>
        <taxon>Pseudomonadati</taxon>
        <taxon>Pseudomonadota</taxon>
        <taxon>Betaproteobacteria</taxon>
        <taxon>Burkholderiales</taxon>
        <taxon>Oxalobacteraceae</taxon>
        <taxon>Telluria group</taxon>
        <taxon>Massilia</taxon>
    </lineage>
</organism>